<accession>A0A9W8XEG9</accession>
<keyword evidence="2" id="KW-1185">Reference proteome</keyword>
<dbReference type="EMBL" id="JAPEUX010000007">
    <property type="protein sequence ID" value="KAJ4348139.1"/>
    <property type="molecule type" value="Genomic_DNA"/>
</dbReference>
<comment type="caution">
    <text evidence="1">The sequence shown here is derived from an EMBL/GenBank/DDBJ whole genome shotgun (WGS) entry which is preliminary data.</text>
</comment>
<dbReference type="GeneID" id="80913041"/>
<name>A0A9W8XEG9_9PLEO</name>
<evidence type="ECO:0000313" key="1">
    <source>
        <dbReference type="EMBL" id="KAJ4348139.1"/>
    </source>
</evidence>
<dbReference type="AlphaFoldDB" id="A0A9W8XEG9"/>
<reference evidence="1" key="1">
    <citation type="submission" date="2022-10" db="EMBL/GenBank/DDBJ databases">
        <title>Tapping the CABI collections for fungal endophytes: first genome assemblies for Collariella, Neodidymelliopsis, Ascochyta clinopodiicola, Didymella pomorum, Didymosphaeria variabile, Neocosmospora piperis and Neocucurbitaria cava.</title>
        <authorList>
            <person name="Hill R."/>
        </authorList>
    </citation>
    <scope>NUCLEOTIDE SEQUENCE</scope>
    <source>
        <strain evidence="1">IMI 356815</strain>
    </source>
</reference>
<gene>
    <name evidence="1" type="ORF">N0V89_009511</name>
</gene>
<proteinExistence type="predicted"/>
<dbReference type="RefSeq" id="XP_056067527.1">
    <property type="nucleotide sequence ID" value="XM_056218262.1"/>
</dbReference>
<protein>
    <submittedName>
        <fullName evidence="1">Uncharacterized protein</fullName>
    </submittedName>
</protein>
<evidence type="ECO:0000313" key="2">
    <source>
        <dbReference type="Proteomes" id="UP001140513"/>
    </source>
</evidence>
<dbReference type="Proteomes" id="UP001140513">
    <property type="component" value="Unassembled WGS sequence"/>
</dbReference>
<sequence length="128" mass="14628">MSYDDLKINFEAFKMIISETLPRTTAYHLGSDEYSTQFIKQRLVNYVITATQLKEAIHAFRTRDRSKIGLLTAIAEKEITDNVSNAIESFVNAVKMQLEALDAVERMVRADRLVNEALSEFLEKVPIN</sequence>
<organism evidence="1 2">
    <name type="scientific">Didymosphaeria variabile</name>
    <dbReference type="NCBI Taxonomy" id="1932322"/>
    <lineage>
        <taxon>Eukaryota</taxon>
        <taxon>Fungi</taxon>
        <taxon>Dikarya</taxon>
        <taxon>Ascomycota</taxon>
        <taxon>Pezizomycotina</taxon>
        <taxon>Dothideomycetes</taxon>
        <taxon>Pleosporomycetidae</taxon>
        <taxon>Pleosporales</taxon>
        <taxon>Massarineae</taxon>
        <taxon>Didymosphaeriaceae</taxon>
        <taxon>Didymosphaeria</taxon>
    </lineage>
</organism>